<keyword evidence="1" id="KW-0812">Transmembrane</keyword>
<evidence type="ECO:0000313" key="3">
    <source>
        <dbReference type="Proteomes" id="UP000651156"/>
    </source>
</evidence>
<keyword evidence="1" id="KW-0472">Membrane</keyword>
<keyword evidence="1" id="KW-1133">Transmembrane helix</keyword>
<evidence type="ECO:0000313" key="2">
    <source>
        <dbReference type="EMBL" id="MBE9191646.1"/>
    </source>
</evidence>
<protein>
    <submittedName>
        <fullName evidence="2">Uncharacterized protein</fullName>
    </submittedName>
</protein>
<dbReference type="RefSeq" id="WP_193932777.1">
    <property type="nucleotide sequence ID" value="NZ_CAWPMZ010000068.1"/>
</dbReference>
<proteinExistence type="predicted"/>
<dbReference type="EMBL" id="JADEWN010000036">
    <property type="protein sequence ID" value="MBE9191646.1"/>
    <property type="molecule type" value="Genomic_DNA"/>
</dbReference>
<feature type="transmembrane region" description="Helical" evidence="1">
    <location>
        <begin position="110"/>
        <end position="128"/>
    </location>
</feature>
<comment type="caution">
    <text evidence="2">The sequence shown here is derived from an EMBL/GenBank/DDBJ whole genome shotgun (WGS) entry which is preliminary data.</text>
</comment>
<reference evidence="2 3" key="1">
    <citation type="submission" date="2020-10" db="EMBL/GenBank/DDBJ databases">
        <authorList>
            <person name="Castelo-Branco R."/>
            <person name="Eusebio N."/>
            <person name="Adriana R."/>
            <person name="Vieira A."/>
            <person name="Brugerolle De Fraissinette N."/>
            <person name="Rezende De Castro R."/>
            <person name="Schneider M.P."/>
            <person name="Vasconcelos V."/>
            <person name="Leao P.N."/>
        </authorList>
    </citation>
    <scope>NUCLEOTIDE SEQUENCE [LARGE SCALE GENOMIC DNA]</scope>
    <source>
        <strain evidence="2 3">LEGE 06123</strain>
    </source>
</reference>
<sequence length="285" mass="33482">MFIQNLIQVTNQLRRAQLNNCIQEYILCGIEIWCKQLFIDQNVADYIVKNYKEWGEIQDITAFSWSEWQPKKREVKNIFGQITEEMPITSRLNYLITRVLKRININSGNMVFIALITFAVTAVGYLLYKSNQPEQKNNFTETTKNDNNNYSNPPIQKIDQHFLVLAVDAKKASLIQSLKNKEYISLRDGEEIYDATQYLWLGSESTFNQKKSNMKKYRVLSGEESEYDIYLLYLKLSQSDEGFEPNLNQLARYDAFRKLADLTIDFEISPRLQMEACTNFELYSR</sequence>
<accession>A0ABR9UTP8</accession>
<keyword evidence="3" id="KW-1185">Reference proteome</keyword>
<dbReference type="Proteomes" id="UP000651156">
    <property type="component" value="Unassembled WGS sequence"/>
</dbReference>
<name>A0ABR9UTP8_9CHRO</name>
<gene>
    <name evidence="2" type="ORF">IQ230_15075</name>
</gene>
<organism evidence="2 3">
    <name type="scientific">Gloeocapsopsis crepidinum LEGE 06123</name>
    <dbReference type="NCBI Taxonomy" id="588587"/>
    <lineage>
        <taxon>Bacteria</taxon>
        <taxon>Bacillati</taxon>
        <taxon>Cyanobacteriota</taxon>
        <taxon>Cyanophyceae</taxon>
        <taxon>Oscillatoriophycideae</taxon>
        <taxon>Chroococcales</taxon>
        <taxon>Chroococcaceae</taxon>
        <taxon>Gloeocapsopsis</taxon>
    </lineage>
</organism>
<evidence type="ECO:0000256" key="1">
    <source>
        <dbReference type="SAM" id="Phobius"/>
    </source>
</evidence>